<sequence length="168" mass="18550">MARQEKTGSRKSKRKWIIGGIAAAVLVVAIAAGFLLGNNRNAASNGLKVQKNTVEWNQDMKSADEDAGIQIPYYSDVYMKGGTDTIDMTLVNPKENDCYFTYTFILSDTGEEIYQSDLIGPGRALEQVKLNQEVPNGTYKLNIRVDTYTMEDQETLNNAIVATNLIAS</sequence>
<keyword evidence="1" id="KW-0472">Membrane</keyword>
<dbReference type="AlphaFoldDB" id="A0A9D2PIW0"/>
<evidence type="ECO:0000256" key="1">
    <source>
        <dbReference type="SAM" id="Phobius"/>
    </source>
</evidence>
<dbReference type="EMBL" id="DWWD01000023">
    <property type="protein sequence ID" value="HJC50079.1"/>
    <property type="molecule type" value="Genomic_DNA"/>
</dbReference>
<evidence type="ECO:0000313" key="2">
    <source>
        <dbReference type="EMBL" id="HJC50079.1"/>
    </source>
</evidence>
<gene>
    <name evidence="2" type="ORF">H9754_05790</name>
</gene>
<proteinExistence type="predicted"/>
<feature type="transmembrane region" description="Helical" evidence="1">
    <location>
        <begin position="16"/>
        <end position="36"/>
    </location>
</feature>
<accession>A0A9D2PIW0</accession>
<organism evidence="2 3">
    <name type="scientific">Candidatus Anaerostipes avistercoris</name>
    <dbReference type="NCBI Taxonomy" id="2838462"/>
    <lineage>
        <taxon>Bacteria</taxon>
        <taxon>Bacillati</taxon>
        <taxon>Bacillota</taxon>
        <taxon>Clostridia</taxon>
        <taxon>Lachnospirales</taxon>
        <taxon>Lachnospiraceae</taxon>
        <taxon>Anaerostipes</taxon>
    </lineage>
</organism>
<protein>
    <submittedName>
        <fullName evidence="2">Uncharacterized protein</fullName>
    </submittedName>
</protein>
<evidence type="ECO:0000313" key="3">
    <source>
        <dbReference type="Proteomes" id="UP000823904"/>
    </source>
</evidence>
<comment type="caution">
    <text evidence="2">The sequence shown here is derived from an EMBL/GenBank/DDBJ whole genome shotgun (WGS) entry which is preliminary data.</text>
</comment>
<reference evidence="2" key="2">
    <citation type="submission" date="2021-04" db="EMBL/GenBank/DDBJ databases">
        <authorList>
            <person name="Gilroy R."/>
        </authorList>
    </citation>
    <scope>NUCLEOTIDE SEQUENCE</scope>
    <source>
        <strain evidence="2">ChiSjej3B21-8574</strain>
    </source>
</reference>
<keyword evidence="1" id="KW-1133">Transmembrane helix</keyword>
<keyword evidence="1" id="KW-0812">Transmembrane</keyword>
<reference evidence="2" key="1">
    <citation type="journal article" date="2021" name="PeerJ">
        <title>Extensive microbial diversity within the chicken gut microbiome revealed by metagenomics and culture.</title>
        <authorList>
            <person name="Gilroy R."/>
            <person name="Ravi A."/>
            <person name="Getino M."/>
            <person name="Pursley I."/>
            <person name="Horton D.L."/>
            <person name="Alikhan N.F."/>
            <person name="Baker D."/>
            <person name="Gharbi K."/>
            <person name="Hall N."/>
            <person name="Watson M."/>
            <person name="Adriaenssens E.M."/>
            <person name="Foster-Nyarko E."/>
            <person name="Jarju S."/>
            <person name="Secka A."/>
            <person name="Antonio M."/>
            <person name="Oren A."/>
            <person name="Chaudhuri R.R."/>
            <person name="La Ragione R."/>
            <person name="Hildebrand F."/>
            <person name="Pallen M.J."/>
        </authorList>
    </citation>
    <scope>NUCLEOTIDE SEQUENCE</scope>
    <source>
        <strain evidence="2">ChiSjej3B21-8574</strain>
    </source>
</reference>
<name>A0A9D2PIW0_9FIRM</name>
<dbReference type="Proteomes" id="UP000823904">
    <property type="component" value="Unassembled WGS sequence"/>
</dbReference>